<dbReference type="Pfam" id="PF00106">
    <property type="entry name" value="adh_short"/>
    <property type="match status" value="1"/>
</dbReference>
<proteinExistence type="inferred from homology"/>
<dbReference type="SMART" id="SM00822">
    <property type="entry name" value="PKS_KR"/>
    <property type="match status" value="1"/>
</dbReference>
<dbReference type="PRINTS" id="PR00081">
    <property type="entry name" value="GDHRDH"/>
</dbReference>
<dbReference type="PANTHER" id="PTHR44196">
    <property type="entry name" value="DEHYDROGENASE/REDUCTASE SDR FAMILY MEMBER 7B"/>
    <property type="match status" value="1"/>
</dbReference>
<keyword evidence="2" id="KW-0560">Oxidoreductase</keyword>
<dbReference type="RefSeq" id="WP_162672011.1">
    <property type="nucleotide sequence ID" value="NZ_LR593886.1"/>
</dbReference>
<dbReference type="InterPro" id="IPR036291">
    <property type="entry name" value="NAD(P)-bd_dom_sf"/>
</dbReference>
<gene>
    <name evidence="5" type="ORF">SOIL9_83640</name>
</gene>
<feature type="domain" description="Ketoreductase" evidence="4">
    <location>
        <begin position="9"/>
        <end position="193"/>
    </location>
</feature>
<dbReference type="KEGG" id="gms:SOIL9_83640"/>
<evidence type="ECO:0000313" key="6">
    <source>
        <dbReference type="Proteomes" id="UP000464178"/>
    </source>
</evidence>
<evidence type="ECO:0000259" key="4">
    <source>
        <dbReference type="SMART" id="SM00822"/>
    </source>
</evidence>
<sequence length="265" mass="28348">MSTPPSPRPVALVTGASAGIGVELARLLAVDHDLVLTARRAKQLRTLADELKQKHGSACHVFPADLADPAAPRQLFDAVQGAGITIDVLVNNAGFGDLSPFTKSDLGKTLRMIQVNITALTELTGLFLPSFVARNYGRILNVGSIAGFQAGPFMAVYYATKAFVNSFSEALHSELRKTGITVTVLCPGPVATEFAAASGMQTTRVFSAGQAMGPRPVAEAGLNAMKAGRRMVVPGWRNKIMLFLERFAPRGVVIRAVKWMMSRRL</sequence>
<dbReference type="Proteomes" id="UP000464178">
    <property type="component" value="Chromosome"/>
</dbReference>
<evidence type="ECO:0000256" key="2">
    <source>
        <dbReference type="ARBA" id="ARBA00023002"/>
    </source>
</evidence>
<evidence type="ECO:0000256" key="3">
    <source>
        <dbReference type="RuleBase" id="RU000363"/>
    </source>
</evidence>
<reference evidence="5 6" key="1">
    <citation type="submission" date="2019-05" db="EMBL/GenBank/DDBJ databases">
        <authorList>
            <consortium name="Science for Life Laboratories"/>
        </authorList>
    </citation>
    <scope>NUCLEOTIDE SEQUENCE [LARGE SCALE GENOMIC DNA]</scope>
    <source>
        <strain evidence="5">Soil9</strain>
    </source>
</reference>
<keyword evidence="6" id="KW-1185">Reference proteome</keyword>
<dbReference type="PRINTS" id="PR00080">
    <property type="entry name" value="SDRFAMILY"/>
</dbReference>
<dbReference type="AlphaFoldDB" id="A0A6P2DEI7"/>
<dbReference type="InterPro" id="IPR002347">
    <property type="entry name" value="SDR_fam"/>
</dbReference>
<organism evidence="5 6">
    <name type="scientific">Gemmata massiliana</name>
    <dbReference type="NCBI Taxonomy" id="1210884"/>
    <lineage>
        <taxon>Bacteria</taxon>
        <taxon>Pseudomonadati</taxon>
        <taxon>Planctomycetota</taxon>
        <taxon>Planctomycetia</taxon>
        <taxon>Gemmatales</taxon>
        <taxon>Gemmataceae</taxon>
        <taxon>Gemmata</taxon>
    </lineage>
</organism>
<evidence type="ECO:0000313" key="5">
    <source>
        <dbReference type="EMBL" id="VTR99898.1"/>
    </source>
</evidence>
<dbReference type="SUPFAM" id="SSF51735">
    <property type="entry name" value="NAD(P)-binding Rossmann-fold domains"/>
    <property type="match status" value="1"/>
</dbReference>
<dbReference type="PIRSF" id="PIRSF000126">
    <property type="entry name" value="11-beta-HSD1"/>
    <property type="match status" value="1"/>
</dbReference>
<protein>
    <recommendedName>
        <fullName evidence="4">Ketoreductase domain-containing protein</fullName>
    </recommendedName>
</protein>
<dbReference type="Gene3D" id="3.40.50.720">
    <property type="entry name" value="NAD(P)-binding Rossmann-like Domain"/>
    <property type="match status" value="1"/>
</dbReference>
<dbReference type="GO" id="GO:0016491">
    <property type="term" value="F:oxidoreductase activity"/>
    <property type="evidence" value="ECO:0007669"/>
    <property type="project" value="UniProtKB-KW"/>
</dbReference>
<name>A0A6P2DEI7_9BACT</name>
<dbReference type="PANTHER" id="PTHR44196:SF2">
    <property type="entry name" value="SHORT-CHAIN DEHYDROGENASE-RELATED"/>
    <property type="match status" value="1"/>
</dbReference>
<comment type="similarity">
    <text evidence="1 3">Belongs to the short-chain dehydrogenases/reductases (SDR) family.</text>
</comment>
<dbReference type="InterPro" id="IPR057326">
    <property type="entry name" value="KR_dom"/>
</dbReference>
<dbReference type="GO" id="GO:0016020">
    <property type="term" value="C:membrane"/>
    <property type="evidence" value="ECO:0007669"/>
    <property type="project" value="TreeGrafter"/>
</dbReference>
<accession>A0A6P2DEI7</accession>
<dbReference type="EMBL" id="LR593886">
    <property type="protein sequence ID" value="VTR99898.1"/>
    <property type="molecule type" value="Genomic_DNA"/>
</dbReference>
<evidence type="ECO:0000256" key="1">
    <source>
        <dbReference type="ARBA" id="ARBA00006484"/>
    </source>
</evidence>